<proteinExistence type="inferred from homology"/>
<dbReference type="SUPFAM" id="SSF117856">
    <property type="entry name" value="AF0104/ALDC/Ptd012-like"/>
    <property type="match status" value="1"/>
</dbReference>
<gene>
    <name evidence="9" type="ORF">UFOPK1358_00201</name>
    <name evidence="10" type="ORF">UFOPK3519_00537</name>
</gene>
<evidence type="ECO:0000256" key="3">
    <source>
        <dbReference type="ARBA" id="ARBA00007106"/>
    </source>
</evidence>
<sequence length="280" mass="30753">MTAHGEIALHGLLSVDDHELVAAASSAVTVRRVNKDDFSAEGSDLRGVVEQSSSIDALLRGAYEGDVSFAELSRHGDFGLGTVQHLDGEMLCVDGEFLQIRSDGSVHGIAPEMLTPFAVMCHFEPKASYTLDGPLTWEDLQQQFETISDRRLVQAFRIDAELEWVCLRSVPRQYPPYPPLSAVTKNQTNWKAEQVVGSIIGFRFPTTLQGLEVPGIHLHFISEDRTVGGHVTDLLLRSGELQVQQLSELHVEVPEGVHVAAADDSDETAEAIRRVEGHHN</sequence>
<dbReference type="NCBIfam" id="TIGR01252">
    <property type="entry name" value="acetolac_decarb"/>
    <property type="match status" value="1"/>
</dbReference>
<dbReference type="EC" id="4.1.1.5" evidence="4"/>
<dbReference type="GO" id="GO:0045151">
    <property type="term" value="P:acetoin biosynthetic process"/>
    <property type="evidence" value="ECO:0007669"/>
    <property type="project" value="UniProtKB-KW"/>
</dbReference>
<dbReference type="Gene3D" id="3.30.1330.80">
    <property type="entry name" value="Hypothetical protein, similar to alpha- acetolactate decarboxylase, domain 2"/>
    <property type="match status" value="2"/>
</dbReference>
<dbReference type="PIRSF" id="PIRSF001332">
    <property type="entry name" value="Acetolac_decarb"/>
    <property type="match status" value="1"/>
</dbReference>
<dbReference type="AlphaFoldDB" id="A0A6J6AUT7"/>
<evidence type="ECO:0000256" key="1">
    <source>
        <dbReference type="ARBA" id="ARBA00001784"/>
    </source>
</evidence>
<dbReference type="EMBL" id="CAEZSF010000009">
    <property type="protein sequence ID" value="CAB4530305.1"/>
    <property type="molecule type" value="Genomic_DNA"/>
</dbReference>
<dbReference type="CDD" id="cd17299">
    <property type="entry name" value="acetolactate_decarboxylase"/>
    <property type="match status" value="1"/>
</dbReference>
<dbReference type="UniPathway" id="UPA00626">
    <property type="reaction ID" value="UER00678"/>
</dbReference>
<dbReference type="InterPro" id="IPR005128">
    <property type="entry name" value="Acetolactate_a_deCO2ase"/>
</dbReference>
<dbReference type="Pfam" id="PF03306">
    <property type="entry name" value="AAL_decarboxy"/>
    <property type="match status" value="1"/>
</dbReference>
<protein>
    <recommendedName>
        <fullName evidence="5">Alpha-acetolactate decarboxylase</fullName>
        <ecNumber evidence="4">4.1.1.5</ecNumber>
    </recommendedName>
</protein>
<comment type="similarity">
    <text evidence="3">Belongs to the alpha-acetolactate decarboxylase family.</text>
</comment>
<name>A0A6J6AUT7_9ZZZZ</name>
<reference evidence="9" key="1">
    <citation type="submission" date="2020-05" db="EMBL/GenBank/DDBJ databases">
        <authorList>
            <person name="Chiriac C."/>
            <person name="Salcher M."/>
            <person name="Ghai R."/>
            <person name="Kavagutti S V."/>
        </authorList>
    </citation>
    <scope>NUCLEOTIDE SEQUENCE</scope>
</reference>
<keyword evidence="7" id="KW-0005">Acetoin biosynthesis</keyword>
<comment type="pathway">
    <text evidence="2">Polyol metabolism; (R,R)-butane-2,3-diol biosynthesis; (R,R)-butane-2,3-diol from pyruvate: step 2/3.</text>
</comment>
<evidence type="ECO:0000313" key="9">
    <source>
        <dbReference type="EMBL" id="CAB4530305.1"/>
    </source>
</evidence>
<dbReference type="PANTHER" id="PTHR35524">
    <property type="entry name" value="ALPHA-ACETOLACTATE DECARBOXYLASE"/>
    <property type="match status" value="1"/>
</dbReference>
<organism evidence="9">
    <name type="scientific">freshwater metagenome</name>
    <dbReference type="NCBI Taxonomy" id="449393"/>
    <lineage>
        <taxon>unclassified sequences</taxon>
        <taxon>metagenomes</taxon>
        <taxon>ecological metagenomes</taxon>
    </lineage>
</organism>
<evidence type="ECO:0000256" key="4">
    <source>
        <dbReference type="ARBA" id="ARBA00013204"/>
    </source>
</evidence>
<evidence type="ECO:0000256" key="7">
    <source>
        <dbReference type="ARBA" id="ARBA00023061"/>
    </source>
</evidence>
<accession>A0A6J6AUT7</accession>
<dbReference type="PANTHER" id="PTHR35524:SF1">
    <property type="entry name" value="ALPHA-ACETOLACTATE DECARBOXYLASE"/>
    <property type="match status" value="1"/>
</dbReference>
<keyword evidence="6" id="KW-0210">Decarboxylase</keyword>
<evidence type="ECO:0000256" key="8">
    <source>
        <dbReference type="ARBA" id="ARBA00023239"/>
    </source>
</evidence>
<evidence type="ECO:0000256" key="2">
    <source>
        <dbReference type="ARBA" id="ARBA00005170"/>
    </source>
</evidence>
<evidence type="ECO:0000313" key="10">
    <source>
        <dbReference type="EMBL" id="CAB4895240.1"/>
    </source>
</evidence>
<evidence type="ECO:0000256" key="5">
    <source>
        <dbReference type="ARBA" id="ARBA00020164"/>
    </source>
</evidence>
<dbReference type="GO" id="GO:0047605">
    <property type="term" value="F:acetolactate decarboxylase activity"/>
    <property type="evidence" value="ECO:0007669"/>
    <property type="project" value="UniProtKB-EC"/>
</dbReference>
<dbReference type="EMBL" id="CAFBMG010000028">
    <property type="protein sequence ID" value="CAB4895240.1"/>
    <property type="molecule type" value="Genomic_DNA"/>
</dbReference>
<keyword evidence="8" id="KW-0456">Lyase</keyword>
<comment type="catalytic activity">
    <reaction evidence="1">
        <text>(2S)-2-acetolactate + H(+) = (R)-acetoin + CO2</text>
        <dbReference type="Rhea" id="RHEA:21580"/>
        <dbReference type="ChEBI" id="CHEBI:15378"/>
        <dbReference type="ChEBI" id="CHEBI:15686"/>
        <dbReference type="ChEBI" id="CHEBI:16526"/>
        <dbReference type="ChEBI" id="CHEBI:58476"/>
        <dbReference type="EC" id="4.1.1.5"/>
    </reaction>
</comment>
<evidence type="ECO:0000256" key="6">
    <source>
        <dbReference type="ARBA" id="ARBA00022793"/>
    </source>
</evidence>